<evidence type="ECO:0000313" key="2">
    <source>
        <dbReference type="Proteomes" id="UP000019118"/>
    </source>
</evidence>
<sequence>MRSPSPRQKVAGSRKLKQEVQTIIDIMGPPLCSNFNYNTSSEADNEESVFSNYKLSSDLVDKEYICKDQSENTDCSAKNKDNLSIAVDLNSSTSAILDELTDSQANFPYVESVYSNTQYICPPPSNPANICINSECFCPQVASLLHGRKNHTGIHARCKHELATPKCGNLEPNDDRSLELNKDSKNVIINWLKAIISSSKELNDANCAEYYRMNVTKQRGNNNSRPRVKNH</sequence>
<protein>
    <recommendedName>
        <fullName evidence="3">C2H2-type domain-containing protein</fullName>
    </recommendedName>
</protein>
<proteinExistence type="predicted"/>
<reference evidence="1" key="2">
    <citation type="submission" date="2024-08" db="UniProtKB">
        <authorList>
            <consortium name="EnsemblMetazoa"/>
        </authorList>
    </citation>
    <scope>IDENTIFICATION</scope>
</reference>
<dbReference type="AlphaFoldDB" id="A0AAR5PIE0"/>
<evidence type="ECO:0000313" key="1">
    <source>
        <dbReference type="EnsemblMetazoa" id="XP_019760810.1"/>
    </source>
</evidence>
<dbReference type="EnsemblMetazoa" id="XM_019905251.1">
    <property type="protein sequence ID" value="XP_019760810.1"/>
    <property type="gene ID" value="LOC109538154"/>
</dbReference>
<evidence type="ECO:0008006" key="3">
    <source>
        <dbReference type="Google" id="ProtNLM"/>
    </source>
</evidence>
<dbReference type="Proteomes" id="UP000019118">
    <property type="component" value="Unassembled WGS sequence"/>
</dbReference>
<name>A0AAR5PIE0_DENPD</name>
<organism evidence="1 2">
    <name type="scientific">Dendroctonus ponderosae</name>
    <name type="common">Mountain pine beetle</name>
    <dbReference type="NCBI Taxonomy" id="77166"/>
    <lineage>
        <taxon>Eukaryota</taxon>
        <taxon>Metazoa</taxon>
        <taxon>Ecdysozoa</taxon>
        <taxon>Arthropoda</taxon>
        <taxon>Hexapoda</taxon>
        <taxon>Insecta</taxon>
        <taxon>Pterygota</taxon>
        <taxon>Neoptera</taxon>
        <taxon>Endopterygota</taxon>
        <taxon>Coleoptera</taxon>
        <taxon>Polyphaga</taxon>
        <taxon>Cucujiformia</taxon>
        <taxon>Curculionidae</taxon>
        <taxon>Scolytinae</taxon>
        <taxon>Dendroctonus</taxon>
    </lineage>
</organism>
<reference evidence="2" key="1">
    <citation type="journal article" date="2013" name="Genome Biol.">
        <title>Draft genome of the mountain pine beetle, Dendroctonus ponderosae Hopkins, a major forest pest.</title>
        <authorList>
            <person name="Keeling C.I."/>
            <person name="Yuen M.M."/>
            <person name="Liao N.Y."/>
            <person name="Docking T.R."/>
            <person name="Chan S.K."/>
            <person name="Taylor G.A."/>
            <person name="Palmquist D.L."/>
            <person name="Jackman S.D."/>
            <person name="Nguyen A."/>
            <person name="Li M."/>
            <person name="Henderson H."/>
            <person name="Janes J.K."/>
            <person name="Zhao Y."/>
            <person name="Pandoh P."/>
            <person name="Moore R."/>
            <person name="Sperling F.A."/>
            <person name="Huber D.P."/>
            <person name="Birol I."/>
            <person name="Jones S.J."/>
            <person name="Bohlmann J."/>
        </authorList>
    </citation>
    <scope>NUCLEOTIDE SEQUENCE</scope>
</reference>
<keyword evidence="2" id="KW-1185">Reference proteome</keyword>
<accession>A0AAR5PIE0</accession>